<gene>
    <name evidence="1" type="ORF">MENTE1834_LOCUS31754</name>
</gene>
<reference evidence="1" key="1">
    <citation type="submission" date="2023-11" db="EMBL/GenBank/DDBJ databases">
        <authorList>
            <person name="Poullet M."/>
        </authorList>
    </citation>
    <scope>NUCLEOTIDE SEQUENCE</scope>
    <source>
        <strain evidence="1">E1834</strain>
    </source>
</reference>
<accession>A0ACB0ZYY0</accession>
<organism evidence="1 2">
    <name type="scientific">Meloidogyne enterolobii</name>
    <name type="common">Root-knot nematode worm</name>
    <name type="synonym">Meloidogyne mayaguensis</name>
    <dbReference type="NCBI Taxonomy" id="390850"/>
    <lineage>
        <taxon>Eukaryota</taxon>
        <taxon>Metazoa</taxon>
        <taxon>Ecdysozoa</taxon>
        <taxon>Nematoda</taxon>
        <taxon>Chromadorea</taxon>
        <taxon>Rhabditida</taxon>
        <taxon>Tylenchina</taxon>
        <taxon>Tylenchomorpha</taxon>
        <taxon>Tylenchoidea</taxon>
        <taxon>Meloidogynidae</taxon>
        <taxon>Meloidogyninae</taxon>
        <taxon>Meloidogyne</taxon>
    </lineage>
</organism>
<dbReference type="Proteomes" id="UP001497535">
    <property type="component" value="Unassembled WGS sequence"/>
</dbReference>
<comment type="caution">
    <text evidence="1">The sequence shown here is derived from an EMBL/GenBank/DDBJ whole genome shotgun (WGS) entry which is preliminary data.</text>
</comment>
<sequence>MLVYYLDTGPGTSKSSTLCSLLLLLLVIATFLVCEVPGQMKEEFVGVANHKKIGNNVTLVNYTIIANEENFNSFLYMKRFPNSCEAYIDKNIIEFNIDGKTCTMDLLSRNKSNNNRIKFKAGVRNKGGQCFGSGTKVQESFNNTMPFVYSKNNKDVERLSKGPHYTHEEICKKKEACGLCMPWTILEVSWTRTDYYYYAFTRLGKIKLEHKCLNCIFVFSVGEVTPGKKDKAESDGSEDKTIDIEIENEHRFTMNFGGNLTHEQTFDSSVLPLTVDKIKCVPRNTPFVAPETWTITNDNLEGERLLVFSLLPASASVVLSGKKLVGTPARQKCHLFVQFERPDYELLFVSPPPPTTTTVTTTPEPETTTSAPCECPTTSSETATATTTSAPSAETKSSISPVWSFLFILLLVGWIVINAGWICFNMMKDENELKEEKMPRSIVITTGDSEYGSEVNTAIQVDAESAETAREDGKSTRPRSVVITTGDSEYGPNVNTAIQVGVESAKTAQEIGKSTVAPVNVGQAQSANTAREDEKSVTAEVDVGQTQEDDGENERSDNETVTPVENETVTELEE</sequence>
<evidence type="ECO:0000313" key="1">
    <source>
        <dbReference type="EMBL" id="CAK5084362.1"/>
    </source>
</evidence>
<dbReference type="EMBL" id="CAVMJV010000053">
    <property type="protein sequence ID" value="CAK5084362.1"/>
    <property type="molecule type" value="Genomic_DNA"/>
</dbReference>
<protein>
    <submittedName>
        <fullName evidence="1">Uncharacterized protein</fullName>
    </submittedName>
</protein>
<name>A0ACB0ZYY0_MELEN</name>
<evidence type="ECO:0000313" key="2">
    <source>
        <dbReference type="Proteomes" id="UP001497535"/>
    </source>
</evidence>
<keyword evidence="2" id="KW-1185">Reference proteome</keyword>
<proteinExistence type="predicted"/>